<comment type="caution">
    <text evidence="1">The sequence shown here is derived from an EMBL/GenBank/DDBJ whole genome shotgun (WGS) entry which is preliminary data.</text>
</comment>
<evidence type="ECO:0000313" key="1">
    <source>
        <dbReference type="EMBL" id="MBO1075594.1"/>
    </source>
</evidence>
<proteinExistence type="predicted"/>
<accession>A0ABS3KDQ3</accession>
<dbReference type="Proteomes" id="UP001518990">
    <property type="component" value="Unassembled WGS sequence"/>
</dbReference>
<organism evidence="1 2">
    <name type="scientific">Roseomonas marmotae</name>
    <dbReference type="NCBI Taxonomy" id="2768161"/>
    <lineage>
        <taxon>Bacteria</taxon>
        <taxon>Pseudomonadati</taxon>
        <taxon>Pseudomonadota</taxon>
        <taxon>Alphaproteobacteria</taxon>
        <taxon>Acetobacterales</taxon>
        <taxon>Roseomonadaceae</taxon>
        <taxon>Roseomonas</taxon>
    </lineage>
</organism>
<reference evidence="1 2" key="1">
    <citation type="submission" date="2020-09" db="EMBL/GenBank/DDBJ databases">
        <title>Roseomonas.</title>
        <authorList>
            <person name="Zhu W."/>
        </authorList>
    </citation>
    <scope>NUCLEOTIDE SEQUENCE [LARGE SCALE GENOMIC DNA]</scope>
    <source>
        <strain evidence="1 2">1311</strain>
    </source>
</reference>
<protein>
    <submittedName>
        <fullName evidence="1">Uncharacterized protein</fullName>
    </submittedName>
</protein>
<evidence type="ECO:0000313" key="2">
    <source>
        <dbReference type="Proteomes" id="UP001518990"/>
    </source>
</evidence>
<keyword evidence="2" id="KW-1185">Reference proteome</keyword>
<gene>
    <name evidence="1" type="ORF">IAI60_13345</name>
</gene>
<name>A0ABS3KDQ3_9PROT</name>
<dbReference type="RefSeq" id="WP_207447920.1">
    <property type="nucleotide sequence ID" value="NZ_CP061091.1"/>
</dbReference>
<sequence length="676" mass="71838">MPDMLRPPERDRLIAYLERNLAQEMQLGDRKAVALRERGTSPLSGDSCWTADAAGALELLALPAVRPRWHGLAEGLTGFLLAMSEDGLLHRRTARPECVVSNIDPLDFHVVTGSHEFSGDLSRGLVRQELRGQPAGGREVLHTGHLVEFRIGRRSHCLDVEDTIRRYGLVPQPDGVALFHESELRAPHGLLRREGVVATLRYEYTIRAGDPRLLLRVTLKAAPGVTLEGVRLTTALDELSGGPPERPITRIVLGEGGGLRPLSMQAEALANLHLGPAETLSLVEEAPPGAAMGVHIGMPSGARLRSIKLATRESGGASRPHWLLSRYELSELGGGQGFTVEEHRLVTAGTLAGAEAAYARLLADPAPLAGGDAGLSPDYGAALNAIAAQIHFSASGAYGTQALAPERLAELRGWYDRHLLALFAAMADAPPEGAPPAALLPGRVALRSLAFTLLSLDLMLHTPRLPPATGAAPDYAALLRLGLQALLARQEAAEDGGAFTEAVGETMLDGHAAALLALARLALRRRDLPGEEIAAALRRGLMALRLGPPLHGGEARAQEHPLLQIRRADGTRLADDGFWSFKLGLLMRAANVLGLADRAGAVPLEPGQREHLQALFDACFRLLRGRVRVSGSELEVLPTPIATEGHAGTQAPVLLALLSPDETVLEGPAPAQSLAS</sequence>
<dbReference type="EMBL" id="JACTNF010000013">
    <property type="protein sequence ID" value="MBO1075594.1"/>
    <property type="molecule type" value="Genomic_DNA"/>
</dbReference>